<evidence type="ECO:0000313" key="4">
    <source>
        <dbReference type="Proteomes" id="UP001596072"/>
    </source>
</evidence>
<dbReference type="InterPro" id="IPR019251">
    <property type="entry name" value="DUF2231_TM"/>
</dbReference>
<feature type="transmembrane region" description="Helical" evidence="1">
    <location>
        <begin position="40"/>
        <end position="59"/>
    </location>
</feature>
<protein>
    <submittedName>
        <fullName evidence="3">DUF2231 domain-containing protein</fullName>
    </submittedName>
</protein>
<gene>
    <name evidence="3" type="ORF">ACFPQB_04800</name>
</gene>
<proteinExistence type="predicted"/>
<evidence type="ECO:0000256" key="1">
    <source>
        <dbReference type="SAM" id="Phobius"/>
    </source>
</evidence>
<evidence type="ECO:0000259" key="2">
    <source>
        <dbReference type="Pfam" id="PF09990"/>
    </source>
</evidence>
<dbReference type="Pfam" id="PF09990">
    <property type="entry name" value="DUF2231"/>
    <property type="match status" value="1"/>
</dbReference>
<accession>A0ABW0ZB40</accession>
<comment type="caution">
    <text evidence="3">The sequence shown here is derived from an EMBL/GenBank/DDBJ whole genome shotgun (WGS) entry which is preliminary data.</text>
</comment>
<dbReference type="Proteomes" id="UP001596072">
    <property type="component" value="Unassembled WGS sequence"/>
</dbReference>
<reference evidence="4" key="1">
    <citation type="journal article" date="2019" name="Int. J. Syst. Evol. Microbiol.">
        <title>The Global Catalogue of Microorganisms (GCM) 10K type strain sequencing project: providing services to taxonomists for standard genome sequencing and annotation.</title>
        <authorList>
            <consortium name="The Broad Institute Genomics Platform"/>
            <consortium name="The Broad Institute Genome Sequencing Center for Infectious Disease"/>
            <person name="Wu L."/>
            <person name="Ma J."/>
        </authorList>
    </citation>
    <scope>NUCLEOTIDE SEQUENCE [LARGE SCALE GENOMIC DNA]</scope>
    <source>
        <strain evidence="4">YIM 94188</strain>
    </source>
</reference>
<dbReference type="RefSeq" id="WP_136436720.1">
    <property type="nucleotide sequence ID" value="NZ_JBHSNS010000001.1"/>
</dbReference>
<organism evidence="3 4">
    <name type="scientific">Nocardioides vastitatis</name>
    <dbReference type="NCBI Taxonomy" id="2568655"/>
    <lineage>
        <taxon>Bacteria</taxon>
        <taxon>Bacillati</taxon>
        <taxon>Actinomycetota</taxon>
        <taxon>Actinomycetes</taxon>
        <taxon>Propionibacteriales</taxon>
        <taxon>Nocardioidaceae</taxon>
        <taxon>Nocardioides</taxon>
    </lineage>
</organism>
<dbReference type="EMBL" id="JBHSNS010000001">
    <property type="protein sequence ID" value="MFC5728225.1"/>
    <property type="molecule type" value="Genomic_DNA"/>
</dbReference>
<evidence type="ECO:0000313" key="3">
    <source>
        <dbReference type="EMBL" id="MFC5728225.1"/>
    </source>
</evidence>
<keyword evidence="1" id="KW-1133">Transmembrane helix</keyword>
<feature type="transmembrane region" description="Helical" evidence="1">
    <location>
        <begin position="113"/>
        <end position="134"/>
    </location>
</feature>
<keyword evidence="4" id="KW-1185">Reference proteome</keyword>
<feature type="transmembrane region" description="Helical" evidence="1">
    <location>
        <begin position="12"/>
        <end position="33"/>
    </location>
</feature>
<keyword evidence="1" id="KW-0812">Transmembrane</keyword>
<keyword evidence="1" id="KW-0472">Membrane</keyword>
<feature type="domain" description="DUF2231" evidence="2">
    <location>
        <begin position="5"/>
        <end position="144"/>
    </location>
</feature>
<name>A0ABW0ZB40_9ACTN</name>
<feature type="transmembrane region" description="Helical" evidence="1">
    <location>
        <begin position="88"/>
        <end position="106"/>
    </location>
</feature>
<sequence>MEINGLPLHALVVHAAVVLTPLAALSGLAYAVVPRWRDWLRWPLAVLAVVALGSVWTAYLSGEQLERANQYGGELAALVETHEGRANILRWATTAFSAAAVAAAGLHRREGPVRVVLAVVLALAAVVTLVYAVLTGDAGAQIAWFGVQG</sequence>